<dbReference type="SUPFAM" id="SSF52540">
    <property type="entry name" value="P-loop containing nucleoside triphosphate hydrolases"/>
    <property type="match status" value="2"/>
</dbReference>
<evidence type="ECO:0000259" key="6">
    <source>
        <dbReference type="Pfam" id="PF14214"/>
    </source>
</evidence>
<feature type="compositionally biased region" description="Polar residues" evidence="2">
    <location>
        <begin position="480"/>
        <end position="490"/>
    </location>
</feature>
<dbReference type="InterPro" id="IPR027417">
    <property type="entry name" value="P-loop_NTPase"/>
</dbReference>
<dbReference type="PANTHER" id="PTHR10492">
    <property type="match status" value="1"/>
</dbReference>
<feature type="region of interest" description="Disordered" evidence="2">
    <location>
        <begin position="562"/>
        <end position="653"/>
    </location>
</feature>
<dbReference type="InterPro" id="IPR010285">
    <property type="entry name" value="DNA_helicase_pif1-like_DEAD"/>
</dbReference>
<organism evidence="8 9">
    <name type="scientific">Deinandra increscens subsp. villosa</name>
    <dbReference type="NCBI Taxonomy" id="3103831"/>
    <lineage>
        <taxon>Eukaryota</taxon>
        <taxon>Viridiplantae</taxon>
        <taxon>Streptophyta</taxon>
        <taxon>Embryophyta</taxon>
        <taxon>Tracheophyta</taxon>
        <taxon>Spermatophyta</taxon>
        <taxon>Magnoliopsida</taxon>
        <taxon>eudicotyledons</taxon>
        <taxon>Gunneridae</taxon>
        <taxon>Pentapetalae</taxon>
        <taxon>asterids</taxon>
        <taxon>campanulids</taxon>
        <taxon>Asterales</taxon>
        <taxon>Asteraceae</taxon>
        <taxon>Asteroideae</taxon>
        <taxon>Heliantheae alliance</taxon>
        <taxon>Madieae</taxon>
        <taxon>Madiinae</taxon>
        <taxon>Deinandra</taxon>
    </lineage>
</organism>
<feature type="domain" description="DNA helicase Pif1-like DEAD-box helicase" evidence="4">
    <location>
        <begin position="1621"/>
        <end position="1842"/>
    </location>
</feature>
<evidence type="ECO:0000256" key="1">
    <source>
        <dbReference type="RuleBase" id="RU363044"/>
    </source>
</evidence>
<keyword evidence="1" id="KW-0227">DNA damage</keyword>
<keyword evidence="9" id="KW-1185">Reference proteome</keyword>
<evidence type="ECO:0000313" key="9">
    <source>
        <dbReference type="Proteomes" id="UP001408789"/>
    </source>
</evidence>
<dbReference type="InterPro" id="IPR006527">
    <property type="entry name" value="F-box-assoc_dom_typ1"/>
</dbReference>
<comment type="catalytic activity">
    <reaction evidence="1">
        <text>ATP + H2O = ADP + phosphate + H(+)</text>
        <dbReference type="Rhea" id="RHEA:13065"/>
        <dbReference type="ChEBI" id="CHEBI:15377"/>
        <dbReference type="ChEBI" id="CHEBI:15378"/>
        <dbReference type="ChEBI" id="CHEBI:30616"/>
        <dbReference type="ChEBI" id="CHEBI:43474"/>
        <dbReference type="ChEBI" id="CHEBI:456216"/>
        <dbReference type="EC" id="5.6.2.3"/>
    </reaction>
</comment>
<evidence type="ECO:0000259" key="3">
    <source>
        <dbReference type="Pfam" id="PF02721"/>
    </source>
</evidence>
<feature type="compositionally biased region" description="Low complexity" evidence="2">
    <location>
        <begin position="597"/>
        <end position="617"/>
    </location>
</feature>
<keyword evidence="1" id="KW-0547">Nucleotide-binding</keyword>
<feature type="compositionally biased region" description="Polar residues" evidence="2">
    <location>
        <begin position="525"/>
        <end position="536"/>
    </location>
</feature>
<feature type="domain" description="F-box associated beta-propeller type 1" evidence="5">
    <location>
        <begin position="115"/>
        <end position="267"/>
    </location>
</feature>
<feature type="domain" description="DNA helicase Pif1-like 2B" evidence="7">
    <location>
        <begin position="1945"/>
        <end position="1990"/>
    </location>
</feature>
<dbReference type="GO" id="GO:0006310">
    <property type="term" value="P:DNA recombination"/>
    <property type="evidence" value="ECO:0007669"/>
    <property type="project" value="UniProtKB-KW"/>
</dbReference>
<dbReference type="InterPro" id="IPR003871">
    <property type="entry name" value="RFA1B/D_OB_1st"/>
</dbReference>
<dbReference type="Proteomes" id="UP001408789">
    <property type="component" value="Unassembled WGS sequence"/>
</dbReference>
<gene>
    <name evidence="8" type="ORF">SSX86_026386</name>
</gene>
<feature type="compositionally biased region" description="Basic residues" evidence="2">
    <location>
        <begin position="2548"/>
        <end position="2562"/>
    </location>
</feature>
<reference evidence="8 9" key="1">
    <citation type="submission" date="2024-04" db="EMBL/GenBank/DDBJ databases">
        <title>The reference genome of an endangered Asteraceae, Deinandra increscens subsp. villosa, native to the Central Coast of California.</title>
        <authorList>
            <person name="Guilliams M."/>
            <person name="Hasenstab-Lehman K."/>
            <person name="Meyer R."/>
            <person name="Mcevoy S."/>
        </authorList>
    </citation>
    <scope>NUCLEOTIDE SEQUENCE [LARGE SCALE GENOMIC DNA]</scope>
    <source>
        <tissue evidence="8">Leaf</tissue>
    </source>
</reference>
<evidence type="ECO:0000259" key="5">
    <source>
        <dbReference type="Pfam" id="PF07734"/>
    </source>
</evidence>
<keyword evidence="1" id="KW-0347">Helicase</keyword>
<dbReference type="InterPro" id="IPR036047">
    <property type="entry name" value="F-box-like_dom_sf"/>
</dbReference>
<keyword evidence="1" id="KW-0067">ATP-binding</keyword>
<feature type="region of interest" description="Disordered" evidence="2">
    <location>
        <begin position="480"/>
        <end position="546"/>
    </location>
</feature>
<dbReference type="InterPro" id="IPR049163">
    <property type="entry name" value="Pif1-like_2B_dom"/>
</dbReference>
<dbReference type="Pfam" id="PF05970">
    <property type="entry name" value="PIF1"/>
    <property type="match status" value="1"/>
</dbReference>
<keyword evidence="1" id="KW-0233">DNA recombination</keyword>
<comment type="caution">
    <text evidence="8">The sequence shown here is derived from an EMBL/GenBank/DDBJ whole genome shotgun (WGS) entry which is preliminary data.</text>
</comment>
<dbReference type="CDD" id="cd18809">
    <property type="entry name" value="SF1_C_RecD"/>
    <property type="match status" value="1"/>
</dbReference>
<dbReference type="Gene3D" id="3.40.50.300">
    <property type="entry name" value="P-loop containing nucleotide triphosphate hydrolases"/>
    <property type="match status" value="1"/>
</dbReference>
<dbReference type="InterPro" id="IPR012340">
    <property type="entry name" value="NA-bd_OB-fold"/>
</dbReference>
<dbReference type="PANTHER" id="PTHR10492:SF90">
    <property type="entry name" value="ATP-DEPENDENT DNA HELICASE"/>
    <property type="match status" value="1"/>
</dbReference>
<accession>A0AAP0GP37</accession>
<dbReference type="Pfam" id="PF21530">
    <property type="entry name" value="Pif1_2B_dom"/>
    <property type="match status" value="1"/>
</dbReference>
<dbReference type="InterPro" id="IPR025476">
    <property type="entry name" value="Helitron_helicase-like"/>
</dbReference>
<protein>
    <recommendedName>
        <fullName evidence="1">ATP-dependent DNA helicase</fullName>
        <ecNumber evidence="1">5.6.2.3</ecNumber>
    </recommendedName>
</protein>
<dbReference type="SUPFAM" id="SSF50249">
    <property type="entry name" value="Nucleic acid-binding proteins"/>
    <property type="match status" value="1"/>
</dbReference>
<dbReference type="CDD" id="cd04480">
    <property type="entry name" value="RPA1_DBD_A_like"/>
    <property type="match status" value="1"/>
</dbReference>
<feature type="compositionally biased region" description="Polar residues" evidence="2">
    <location>
        <begin position="565"/>
        <end position="584"/>
    </location>
</feature>
<feature type="region of interest" description="Disordered" evidence="2">
    <location>
        <begin position="2526"/>
        <end position="2562"/>
    </location>
</feature>
<dbReference type="GO" id="GO:0016787">
    <property type="term" value="F:hydrolase activity"/>
    <property type="evidence" value="ECO:0007669"/>
    <property type="project" value="UniProtKB-KW"/>
</dbReference>
<keyword evidence="1" id="KW-0378">Hydrolase</keyword>
<evidence type="ECO:0000256" key="2">
    <source>
        <dbReference type="SAM" id="MobiDB-lite"/>
    </source>
</evidence>
<dbReference type="Pfam" id="PF07734">
    <property type="entry name" value="FBA_1"/>
    <property type="match status" value="1"/>
</dbReference>
<dbReference type="Gene3D" id="1.20.1280.50">
    <property type="match status" value="1"/>
</dbReference>
<dbReference type="InterPro" id="IPR017451">
    <property type="entry name" value="F-box-assoc_interact_dom"/>
</dbReference>
<keyword evidence="1" id="KW-0234">DNA repair</keyword>
<comment type="similarity">
    <text evidence="1">Belongs to the helicase family.</text>
</comment>
<evidence type="ECO:0000259" key="7">
    <source>
        <dbReference type="Pfam" id="PF21530"/>
    </source>
</evidence>
<feature type="compositionally biased region" description="Low complexity" evidence="2">
    <location>
        <begin position="494"/>
        <end position="521"/>
    </location>
</feature>
<dbReference type="SUPFAM" id="SSF81383">
    <property type="entry name" value="F-box domain"/>
    <property type="match status" value="1"/>
</dbReference>
<dbReference type="GO" id="GO:0043139">
    <property type="term" value="F:5'-3' DNA helicase activity"/>
    <property type="evidence" value="ECO:0007669"/>
    <property type="project" value="UniProtKB-EC"/>
</dbReference>
<dbReference type="Pfam" id="PF14214">
    <property type="entry name" value="Helitron_like_N"/>
    <property type="match status" value="1"/>
</dbReference>
<sequence length="2562" mass="290218">MTSSTSTDVDIISAQRNRGGLSIESLGVDILSSEIFTRVPAKAVGRCRCVCKDWLLMLSTVIFVRNHCQQMSAFDNQKVLRIHAQGFSVSGFIPRVDGDVDVTLIGSFPFTTRPSFNVSLLACLDGLVCASVRYTCDLFLWNPVTTAYKMISNSRLEGMYDHCSDAIGFYFHSSFGYRVLHVKRRRNLLGMYIYSLREDSWRSIPFLEGRMFDEPAYEWSAGVLSGDFVYFTVCGRDVGGYNGIVGFNVHSELFVEHQFPPISSDVLCRGNITSVKNELHLYPMDAVRIVESFSYVVKEEVRYSMVARQRMAAIVPQLFVRQFSSVASVGGVFALLYFTVTTFCKDEFPTYYGYILACSDKRIVIDDRSQIRPLLDDVSPSFPLFAWVPTIEHIKHDRRRFKLIIDVVGQIVDGYRLPYGPSFKVRLRDATGHDIEMTVYYSSTIILPVRFFRAMLQKSVIHVSRVKLVHLPSHFSFTMDSSNNDDSTGGEQRLPSVTSSLTPSSSVYNETPLSHSLSSHPAPYRQNSFVTQSDGSSFRRRPGKEVMGSCDLNNVIRDQPHMVPGTSSAIPSTSNVDITQQPTRSPVCRSALRGRLSSFPNSGGVSSSGQRNRTSSSIPTTSNVDVTHQTPRRPVGRPPLRGRPSSFPNRVSVGPLGERNDVCGGSTFRRSVLIGNMPTYWDCGDADCECTHCKALCWYGERTIKALRPLHPKFSLCCGEGKVILPLLRDPPQPLSELLNSSGDQRSRVFKKNIKVLNAMFAFTSTGGNVIRDCEDGGGPFTFCLNGINHHKIGTLLPTHDDGRPRFAQLYVYDTSNEADNRISALRHCIPRNTNEVVLRSLVDDLIMMLNANNALVQAFRMARERFNDSDRHPVKIRLIGSRNSHGSQYNLPTAYEVAALIPGDSEAMDSRDILIQERDTYTVKRVSELHPSFMALQYPLLFPYGEDGFHLKIPLRNSNSPNGRKTVTLREYYCFRLHIRRCEGKTLHRGGRLFHTYVVDAYAAVLNNSLEWYRQNQTSIRSDLYCGLQDRMYDVDSSCANIGRRVILPSSFTGGPRHMIQQYQDAMAVCRWAGPPDLFITMTCNPNWPEITRHVQRHTPGELNCNQPHIISRVFKIKLDELINDIRRKYHFGQPKAVIYTIEFQKRGLPHCHSILFLNPADKLNTPESIDKFISADLPSEETDPCAFAAVRAHMIHGPCGQLNPRSPCMENGVCSKGYPKPSCEMTYIKDDGWPVYRRPLNRRKTRVGPQNIEIDNKFVVPHNIDFVVKYGCHVNVEWCNQGTLVKYLFNYINKGPDRATFVMEGQNQRTSFASLLQHDNEIEQYLNCRYISASEACWRLFAFDVHYRSVAVERLPFHEEGRNRVYFRDDDEIGSVAQRRTAAMSKFTGWLQANRLYPEGRCLTYRDYPTMFTWHDKEREWRPRKSGFSIGRIYFVCPSMGERYYLRMLLNHVRGPLSFEDIRTVDGVVHPTYRSACKALNLLGDDIEWVESIREASQWKLGNQLRQLFATILMFCTVTDYAQFFSECLPFLSEDIIRRQHNLLQNENVEFLPEEIVAYTLIELDKILISNGRSLDEFPDLPRVDPRLCNRISNRLIMSERMYNVADELVLFNDLHRGLNPCQRVVFDNVSKAVDERNGGVFFVSGCGGTGKTYLWRTLISYFRSRRMIVLSVASSGIASLLLPGGRTSHSRFRIPINVENDSCCAIDVGSELAGLINEAALIIWDEAPLQERNVFEAVDRTFKDVCRTDRGVVVNRVFGGKVVVLGGDFRQILPVLPNGNRSDLVDSVINSSRIIWGACKVYSLKTNMRLSSSNLRGPALRRLQEFNKWLLDMGAGRLPAIALPDETEASWITIPADLLIPVSDHPVESILSSTFPDLESNISDHRYLQERCVLCPTNDEVDEVNLCVLEKLTGELHELLSADEICESTDNIEDMRAMYSVEFLNTLRFSGIPNHVLQLKVGAPVLLLRNINLEKGLCNGTRLVVTQITRRVIEAVVISGTHIGDMAFIGRIDMTPTTTAWPFQFRRRQFPLKVCFAMTINKSQGQTFKNVCAYLKQPVFSHGQLYVVASRVTSPNGLRFYIDNNGKCDNNLTKNIVYREVFQNLPIIDVMSYHKISDLHPNVTDKWQINVMVSRIWKSFNHTSGRLLSIDMILSDEHGSSIHAKIPANVMHPFKDVFVEGSVYRIHKFVVLHYKSKYRPLRCDIFVQFIRGLEVTVSLWGNLARHISDDDIRNHGSPNIVIVLCSCRVRRFKGSLCLWTTGSSQLYIDLPVSMLHIYKNIHVDHVVFNLANQTDVGMHITSMSQLLTDLQEGVPEGTMYNIYVNVIGVDFTNDWNYKLVLNVIESGVQASFVLFDDSAIPFLGFTVDELIEKSNLEGVDNPEWVVDFLNELVIAREAVFRIKVDDYNMAPNYVLRFTVSKLIGDHQEFPNNRTTTALSDSDVVRSNADVHVEQLIDGECAIDEDKEFYSKISEEEMELADEAMWGPRTLSIGSNSSLTTVDASNELDVVSPVSVSVVNEVDTRDEDTSAVVVPDVESGGSVGRSRPRRNARTPVRYRT</sequence>
<dbReference type="Pfam" id="PF02721">
    <property type="entry name" value="DUF223"/>
    <property type="match status" value="1"/>
</dbReference>
<name>A0AAP0GP37_9ASTR</name>
<feature type="domain" description="Replication protein A 70 kDa DNA-binding subunit B/D first OB fold" evidence="3">
    <location>
        <begin position="2116"/>
        <end position="2218"/>
    </location>
</feature>
<dbReference type="GO" id="GO:0006281">
    <property type="term" value="P:DNA repair"/>
    <property type="evidence" value="ECO:0007669"/>
    <property type="project" value="UniProtKB-KW"/>
</dbReference>
<dbReference type="Gene3D" id="2.40.50.140">
    <property type="entry name" value="Nucleic acid-binding proteins"/>
    <property type="match status" value="2"/>
</dbReference>
<dbReference type="EMBL" id="JBCNJP010000025">
    <property type="protein sequence ID" value="KAK9055304.1"/>
    <property type="molecule type" value="Genomic_DNA"/>
</dbReference>
<feature type="compositionally biased region" description="Polar residues" evidence="2">
    <location>
        <begin position="618"/>
        <end position="629"/>
    </location>
</feature>
<dbReference type="GO" id="GO:0000723">
    <property type="term" value="P:telomere maintenance"/>
    <property type="evidence" value="ECO:0007669"/>
    <property type="project" value="InterPro"/>
</dbReference>
<proteinExistence type="inferred from homology"/>
<evidence type="ECO:0000259" key="4">
    <source>
        <dbReference type="Pfam" id="PF05970"/>
    </source>
</evidence>
<feature type="domain" description="Helitron helicase-like" evidence="6">
    <location>
        <begin position="973"/>
        <end position="1156"/>
    </location>
</feature>
<dbReference type="NCBIfam" id="TIGR01640">
    <property type="entry name" value="F_box_assoc_1"/>
    <property type="match status" value="1"/>
</dbReference>
<comment type="cofactor">
    <cofactor evidence="1">
        <name>Mg(2+)</name>
        <dbReference type="ChEBI" id="CHEBI:18420"/>
    </cofactor>
</comment>
<dbReference type="GO" id="GO:0005524">
    <property type="term" value="F:ATP binding"/>
    <property type="evidence" value="ECO:0007669"/>
    <property type="project" value="UniProtKB-KW"/>
</dbReference>
<dbReference type="EC" id="5.6.2.3" evidence="1"/>
<evidence type="ECO:0000313" key="8">
    <source>
        <dbReference type="EMBL" id="KAK9055304.1"/>
    </source>
</evidence>